<name>A0A5F1Z3N3_9LEPT</name>
<gene>
    <name evidence="1" type="ORF">EHQ30_14970</name>
</gene>
<organism evidence="1 2">
    <name type="scientific">Leptospira brenneri</name>
    <dbReference type="NCBI Taxonomy" id="2023182"/>
    <lineage>
        <taxon>Bacteria</taxon>
        <taxon>Pseudomonadati</taxon>
        <taxon>Spirochaetota</taxon>
        <taxon>Spirochaetia</taxon>
        <taxon>Leptospirales</taxon>
        <taxon>Leptospiraceae</taxon>
        <taxon>Leptospira</taxon>
    </lineage>
</organism>
<accession>A0A5F1Z3N3</accession>
<dbReference type="AlphaFoldDB" id="A0A5F1Z3N3"/>
<sequence length="91" mass="10679">MLNIKKYFLLKVFVFFVFVNQCQCHTEYKNAPEICAFLIIDDQTLLENDKVLLNKGEITQEEFELRKRSRENGSLGLCLISLIKTKENSNF</sequence>
<keyword evidence="2" id="KW-1185">Reference proteome</keyword>
<dbReference type="Proteomes" id="UP000297891">
    <property type="component" value="Unassembled WGS sequence"/>
</dbReference>
<evidence type="ECO:0000313" key="2">
    <source>
        <dbReference type="Proteomes" id="UP000297891"/>
    </source>
</evidence>
<dbReference type="OrthoDB" id="9901116at2"/>
<reference evidence="1" key="1">
    <citation type="journal article" date="2019" name="PLoS Negl. Trop. Dis.">
        <title>Revisiting the worldwide diversity of Leptospira species in the environment.</title>
        <authorList>
            <person name="Vincent A.T."/>
            <person name="Schiettekatte O."/>
            <person name="Bourhy P."/>
            <person name="Veyrier F.J."/>
            <person name="Picardeau M."/>
        </authorList>
    </citation>
    <scope>NUCLEOTIDE SEQUENCE [LARGE SCALE GENOMIC DNA]</scope>
    <source>
        <strain evidence="1">201800277</strain>
    </source>
</reference>
<protein>
    <submittedName>
        <fullName evidence="1">Uncharacterized protein</fullName>
    </submittedName>
</protein>
<proteinExistence type="predicted"/>
<dbReference type="RefSeq" id="WP_135677148.1">
    <property type="nucleotide sequence ID" value="NZ_RQFP01000014.1"/>
</dbReference>
<evidence type="ECO:0000313" key="1">
    <source>
        <dbReference type="EMBL" id="TGK91514.1"/>
    </source>
</evidence>
<dbReference type="EMBL" id="RQFP01000014">
    <property type="protein sequence ID" value="TGK91514.1"/>
    <property type="molecule type" value="Genomic_DNA"/>
</dbReference>
<comment type="caution">
    <text evidence="1">The sequence shown here is derived from an EMBL/GenBank/DDBJ whole genome shotgun (WGS) entry which is preliminary data.</text>
</comment>